<feature type="transmembrane region" description="Helical" evidence="1">
    <location>
        <begin position="241"/>
        <end position="262"/>
    </location>
</feature>
<feature type="transmembrane region" description="Helical" evidence="1">
    <location>
        <begin position="268"/>
        <end position="286"/>
    </location>
</feature>
<keyword evidence="3" id="KW-1185">Reference proteome</keyword>
<organism evidence="2 3">
    <name type="scientific">Symbiodinium natans</name>
    <dbReference type="NCBI Taxonomy" id="878477"/>
    <lineage>
        <taxon>Eukaryota</taxon>
        <taxon>Sar</taxon>
        <taxon>Alveolata</taxon>
        <taxon>Dinophyceae</taxon>
        <taxon>Suessiales</taxon>
        <taxon>Symbiodiniaceae</taxon>
        <taxon>Symbiodinium</taxon>
    </lineage>
</organism>
<evidence type="ECO:0000256" key="1">
    <source>
        <dbReference type="SAM" id="Phobius"/>
    </source>
</evidence>
<sequence length="291" mass="31913">MRSKRASIFAMGWLAAVLATVNLEIVTIVTPPLLPMSREGLLRAACTRPRPMPPPDEKPMEGKRYMAAVSDVLIRQVSQPVTFHRAEYLSKVITHLPEEGMRHGQQFPCEHLLFAGGKCASIWNTHDPVGTDYSSSSWIGALLSFVAQYLHSDKFDRANTSEIMAIRVVLNDLQKQLDFACRDCSIADGTTALPVQVELFIHACFFSLCAAAVSGGLSAVCARHMLQQYHADFARYRNLDVFLIGACIAFTSVGCLDSLSLVNLHDTVRVILQGFVAGSAGFVAAAERLRQ</sequence>
<feature type="transmembrane region" description="Helical" evidence="1">
    <location>
        <begin position="199"/>
        <end position="220"/>
    </location>
</feature>
<dbReference type="Proteomes" id="UP000604046">
    <property type="component" value="Unassembled WGS sequence"/>
</dbReference>
<comment type="caution">
    <text evidence="2">The sequence shown here is derived from an EMBL/GenBank/DDBJ whole genome shotgun (WGS) entry which is preliminary data.</text>
</comment>
<dbReference type="AlphaFoldDB" id="A0A812NQ96"/>
<keyword evidence="1" id="KW-0472">Membrane</keyword>
<keyword evidence="1" id="KW-1133">Transmembrane helix</keyword>
<gene>
    <name evidence="2" type="ORF">SNAT2548_LOCUS16706</name>
</gene>
<name>A0A812NQ96_9DINO</name>
<reference evidence="2" key="1">
    <citation type="submission" date="2021-02" db="EMBL/GenBank/DDBJ databases">
        <authorList>
            <person name="Dougan E. K."/>
            <person name="Rhodes N."/>
            <person name="Thang M."/>
            <person name="Chan C."/>
        </authorList>
    </citation>
    <scope>NUCLEOTIDE SEQUENCE</scope>
</reference>
<accession>A0A812NQ96</accession>
<evidence type="ECO:0000313" key="2">
    <source>
        <dbReference type="EMBL" id="CAE7318681.1"/>
    </source>
</evidence>
<dbReference type="EMBL" id="CAJNDS010002088">
    <property type="protein sequence ID" value="CAE7318681.1"/>
    <property type="molecule type" value="Genomic_DNA"/>
</dbReference>
<proteinExistence type="predicted"/>
<keyword evidence="1" id="KW-0812">Transmembrane</keyword>
<evidence type="ECO:0000313" key="3">
    <source>
        <dbReference type="Proteomes" id="UP000604046"/>
    </source>
</evidence>
<protein>
    <submittedName>
        <fullName evidence="2">Uncharacterized protein</fullName>
    </submittedName>
</protein>